<name>A0A220UGU9_9MICO</name>
<evidence type="ECO:0000313" key="2">
    <source>
        <dbReference type="EMBL" id="ASK67349.1"/>
    </source>
</evidence>
<protein>
    <submittedName>
        <fullName evidence="2">Uncharacterized protein</fullName>
    </submittedName>
</protein>
<organism evidence="2 3">
    <name type="scientific">Brachybacterium avium</name>
    <dbReference type="NCBI Taxonomy" id="2017485"/>
    <lineage>
        <taxon>Bacteria</taxon>
        <taxon>Bacillati</taxon>
        <taxon>Actinomycetota</taxon>
        <taxon>Actinomycetes</taxon>
        <taxon>Micrococcales</taxon>
        <taxon>Dermabacteraceae</taxon>
        <taxon>Brachybacterium</taxon>
    </lineage>
</organism>
<sequence length="60" mass="6797">MSQSDSRHGPSNPDERSTSTAFVRERQQCAGLDRTLTDHQQCKLSLAELRHANARSRFVI</sequence>
<dbReference type="AlphaFoldDB" id="A0A220UGU9"/>
<proteinExistence type="predicted"/>
<geneLocation type="plasmid" evidence="2 3">
    <name>unnamed2</name>
</geneLocation>
<gene>
    <name evidence="2" type="ORF">CFK39_16010</name>
</gene>
<dbReference type="KEGG" id="brv:CFK39_16010"/>
<keyword evidence="2" id="KW-0614">Plasmid</keyword>
<keyword evidence="3" id="KW-1185">Reference proteome</keyword>
<accession>A0A220UGU9</accession>
<dbReference type="EMBL" id="CP022318">
    <property type="protein sequence ID" value="ASK67349.1"/>
    <property type="molecule type" value="Genomic_DNA"/>
</dbReference>
<evidence type="ECO:0000256" key="1">
    <source>
        <dbReference type="SAM" id="MobiDB-lite"/>
    </source>
</evidence>
<evidence type="ECO:0000313" key="3">
    <source>
        <dbReference type="Proteomes" id="UP000198398"/>
    </source>
</evidence>
<dbReference type="Proteomes" id="UP000198398">
    <property type="component" value="Plasmid unnamed2"/>
</dbReference>
<feature type="region of interest" description="Disordered" evidence="1">
    <location>
        <begin position="1"/>
        <end position="22"/>
    </location>
</feature>
<dbReference type="RefSeq" id="WP_089066576.1">
    <property type="nucleotide sequence ID" value="NZ_CP022318.1"/>
</dbReference>
<reference evidence="2 3" key="1">
    <citation type="submission" date="2017-07" db="EMBL/GenBank/DDBJ databases">
        <title>Brachybacterium sp. VR2415.</title>
        <authorList>
            <person name="Tak E.J."/>
            <person name="Bae J.-W."/>
        </authorList>
    </citation>
    <scope>NUCLEOTIDE SEQUENCE [LARGE SCALE GENOMIC DNA]</scope>
    <source>
        <strain evidence="2 3">VR2415</strain>
        <plasmid evidence="2 3">unnamed2</plasmid>
    </source>
</reference>